<evidence type="ECO:0000313" key="3">
    <source>
        <dbReference type="Proteomes" id="UP001283361"/>
    </source>
</evidence>
<keyword evidence="3" id="KW-1185">Reference proteome</keyword>
<name>A0AAE0ZPC0_9GAST</name>
<comment type="caution">
    <text evidence="2">The sequence shown here is derived from an EMBL/GenBank/DDBJ whole genome shotgun (WGS) entry which is preliminary data.</text>
</comment>
<reference evidence="2" key="1">
    <citation type="journal article" date="2023" name="G3 (Bethesda)">
        <title>A reference genome for the long-term kleptoplast-retaining sea slug Elysia crispata morphotype clarki.</title>
        <authorList>
            <person name="Eastman K.E."/>
            <person name="Pendleton A.L."/>
            <person name="Shaikh M.A."/>
            <person name="Suttiyut T."/>
            <person name="Ogas R."/>
            <person name="Tomko P."/>
            <person name="Gavelis G."/>
            <person name="Widhalm J.R."/>
            <person name="Wisecaver J.H."/>
        </authorList>
    </citation>
    <scope>NUCLEOTIDE SEQUENCE</scope>
    <source>
        <strain evidence="2">ECLA1</strain>
    </source>
</reference>
<gene>
    <name evidence="2" type="ORF">RRG08_017103</name>
</gene>
<dbReference type="EMBL" id="JAWDGP010003618">
    <property type="protein sequence ID" value="KAK3772566.1"/>
    <property type="molecule type" value="Genomic_DNA"/>
</dbReference>
<accession>A0AAE0ZPC0</accession>
<sequence length="127" mass="13970">MLHAAQAAVKRCQSPCAPPPSPSSSTAPPRPWHLWQPSRCSCAESEADLRGDTKRENLAHEKSKRHKAASNVALSLTCTHHRQTQRADNPAISLSSSLGLRQHARWKLRVRKFHLVTDGGDSTCCIS</sequence>
<proteinExistence type="predicted"/>
<evidence type="ECO:0000256" key="1">
    <source>
        <dbReference type="SAM" id="MobiDB-lite"/>
    </source>
</evidence>
<dbReference type="Proteomes" id="UP001283361">
    <property type="component" value="Unassembled WGS sequence"/>
</dbReference>
<protein>
    <submittedName>
        <fullName evidence="2">Uncharacterized protein</fullName>
    </submittedName>
</protein>
<dbReference type="AlphaFoldDB" id="A0AAE0ZPC0"/>
<feature type="region of interest" description="Disordered" evidence="1">
    <location>
        <begin position="1"/>
        <end position="31"/>
    </location>
</feature>
<evidence type="ECO:0000313" key="2">
    <source>
        <dbReference type="EMBL" id="KAK3772566.1"/>
    </source>
</evidence>
<organism evidence="2 3">
    <name type="scientific">Elysia crispata</name>
    <name type="common">lettuce slug</name>
    <dbReference type="NCBI Taxonomy" id="231223"/>
    <lineage>
        <taxon>Eukaryota</taxon>
        <taxon>Metazoa</taxon>
        <taxon>Spiralia</taxon>
        <taxon>Lophotrochozoa</taxon>
        <taxon>Mollusca</taxon>
        <taxon>Gastropoda</taxon>
        <taxon>Heterobranchia</taxon>
        <taxon>Euthyneura</taxon>
        <taxon>Panpulmonata</taxon>
        <taxon>Sacoglossa</taxon>
        <taxon>Placobranchoidea</taxon>
        <taxon>Plakobranchidae</taxon>
        <taxon>Elysia</taxon>
    </lineage>
</organism>